<dbReference type="GO" id="GO:0005125">
    <property type="term" value="F:cytokine activity"/>
    <property type="evidence" value="ECO:0007669"/>
    <property type="project" value="InterPro"/>
</dbReference>
<dbReference type="Ensembl" id="ENSDCDT00010033928.1">
    <property type="protein sequence ID" value="ENSDCDP00010027437.1"/>
    <property type="gene ID" value="ENSDCDG00010017369.1"/>
</dbReference>
<feature type="chain" id="PRO_5044196212" evidence="1">
    <location>
        <begin position="21"/>
        <end position="196"/>
    </location>
</feature>
<dbReference type="GO" id="GO:0045639">
    <property type="term" value="P:positive regulation of myeloid cell differentiation"/>
    <property type="evidence" value="ECO:0007669"/>
    <property type="project" value="InterPro"/>
</dbReference>
<dbReference type="Gene3D" id="1.20.1250.10">
    <property type="match status" value="1"/>
</dbReference>
<dbReference type="InterPro" id="IPR040117">
    <property type="entry name" value="GCSF/MGF"/>
</dbReference>
<keyword evidence="3" id="KW-1185">Reference proteome</keyword>
<reference evidence="2" key="3">
    <citation type="submission" date="2025-09" db="UniProtKB">
        <authorList>
            <consortium name="Ensembl"/>
        </authorList>
    </citation>
    <scope>IDENTIFICATION</scope>
</reference>
<reference evidence="2 3" key="1">
    <citation type="submission" date="2020-06" db="EMBL/GenBank/DDBJ databases">
        <authorList>
            <consortium name="Wellcome Sanger Institute Data Sharing"/>
        </authorList>
    </citation>
    <scope>NUCLEOTIDE SEQUENCE [LARGE SCALE GENOMIC DNA]</scope>
</reference>
<dbReference type="PANTHER" id="PTHR10511:SF2">
    <property type="entry name" value="GRANULOCYTE COLONY-STIMULATING FACTOR"/>
    <property type="match status" value="1"/>
</dbReference>
<dbReference type="PANTHER" id="PTHR10511">
    <property type="entry name" value="GRANULOCYTE COLONY-STIMULATING FACTOR"/>
    <property type="match status" value="1"/>
</dbReference>
<sequence length="196" mass="21566">MNARLALILHCCCLATLGRGAPLVRTRRDAEEQARSLVAKILRDIPAAHDASVTVTGFVLRQVPSNLQFMARSLDIPPAPVLRAQDATFTKEMCLERIAEGLQLHLRLLEAVRARLNSAAVISNLEANIKDLLVQIRKMEGWSSTSNGVRSTVTDLSSRLTGDYEVQVAAHLTLSQLLSFTQNVSRSLHNITHHKA</sequence>
<reference evidence="2" key="2">
    <citation type="submission" date="2025-08" db="UniProtKB">
        <authorList>
            <consortium name="Ensembl"/>
        </authorList>
    </citation>
    <scope>IDENTIFICATION</scope>
</reference>
<dbReference type="SUPFAM" id="SSF47266">
    <property type="entry name" value="4-helical cytokines"/>
    <property type="match status" value="1"/>
</dbReference>
<keyword evidence="1" id="KW-0732">Signal</keyword>
<dbReference type="AlphaFoldDB" id="A0AAY4C3B6"/>
<evidence type="ECO:0000313" key="2">
    <source>
        <dbReference type="Ensembl" id="ENSDCDP00010027437.1"/>
    </source>
</evidence>
<dbReference type="GeneTree" id="ENSGT00390000017328"/>
<dbReference type="Proteomes" id="UP000694580">
    <property type="component" value="Chromosome 7"/>
</dbReference>
<feature type="signal peptide" evidence="1">
    <location>
        <begin position="1"/>
        <end position="20"/>
    </location>
</feature>
<evidence type="ECO:0000256" key="1">
    <source>
        <dbReference type="SAM" id="SignalP"/>
    </source>
</evidence>
<accession>A0AAY4C3B6</accession>
<protein>
    <submittedName>
        <fullName evidence="2">Uncharacterized protein</fullName>
    </submittedName>
</protein>
<evidence type="ECO:0000313" key="3">
    <source>
        <dbReference type="Proteomes" id="UP000694580"/>
    </source>
</evidence>
<proteinExistence type="predicted"/>
<dbReference type="InterPro" id="IPR009079">
    <property type="entry name" value="4_helix_cytokine-like_core"/>
</dbReference>
<organism evidence="2 3">
    <name type="scientific">Denticeps clupeoides</name>
    <name type="common">denticle herring</name>
    <dbReference type="NCBI Taxonomy" id="299321"/>
    <lineage>
        <taxon>Eukaryota</taxon>
        <taxon>Metazoa</taxon>
        <taxon>Chordata</taxon>
        <taxon>Craniata</taxon>
        <taxon>Vertebrata</taxon>
        <taxon>Euteleostomi</taxon>
        <taxon>Actinopterygii</taxon>
        <taxon>Neopterygii</taxon>
        <taxon>Teleostei</taxon>
        <taxon>Clupei</taxon>
        <taxon>Clupeiformes</taxon>
        <taxon>Denticipitoidei</taxon>
        <taxon>Denticipitidae</taxon>
        <taxon>Denticeps</taxon>
    </lineage>
</organism>
<name>A0AAY4C3B6_9TELE</name>